<dbReference type="SUPFAM" id="SSF109640">
    <property type="entry name" value="KRAB domain (Kruppel-associated box)"/>
    <property type="match status" value="1"/>
</dbReference>
<dbReference type="InterPro" id="IPR036051">
    <property type="entry name" value="KRAB_dom_sf"/>
</dbReference>
<dbReference type="AlphaFoldDB" id="A0A2U4AUI4"/>
<dbReference type="SMART" id="SM00349">
    <property type="entry name" value="KRAB"/>
    <property type="match status" value="1"/>
</dbReference>
<dbReference type="OrthoDB" id="9837816at2759"/>
<accession>A0A2U4AUI4</accession>
<dbReference type="InParanoid" id="A0A2U4AUI4"/>
<dbReference type="PROSITE" id="PS50805">
    <property type="entry name" value="KRAB"/>
    <property type="match status" value="1"/>
</dbReference>
<dbReference type="Proteomes" id="UP000245320">
    <property type="component" value="Chromosome 19"/>
</dbReference>
<gene>
    <name evidence="4" type="primary">LOC101337981</name>
</gene>
<dbReference type="InterPro" id="IPR001909">
    <property type="entry name" value="KRAB"/>
</dbReference>
<evidence type="ECO:0000259" key="2">
    <source>
        <dbReference type="PROSITE" id="PS50805"/>
    </source>
</evidence>
<name>A0A2U4AUI4_TURTR</name>
<organism evidence="3 4">
    <name type="scientific">Tursiops truncatus</name>
    <name type="common">Atlantic bottle-nosed dolphin</name>
    <name type="synonym">Delphinus truncatus</name>
    <dbReference type="NCBI Taxonomy" id="9739"/>
    <lineage>
        <taxon>Eukaryota</taxon>
        <taxon>Metazoa</taxon>
        <taxon>Chordata</taxon>
        <taxon>Craniata</taxon>
        <taxon>Vertebrata</taxon>
        <taxon>Euteleostomi</taxon>
        <taxon>Mammalia</taxon>
        <taxon>Eutheria</taxon>
        <taxon>Laurasiatheria</taxon>
        <taxon>Artiodactyla</taxon>
        <taxon>Whippomorpha</taxon>
        <taxon>Cetacea</taxon>
        <taxon>Odontoceti</taxon>
        <taxon>Delphinidae</taxon>
        <taxon>Tursiops</taxon>
    </lineage>
</organism>
<evidence type="ECO:0000313" key="3">
    <source>
        <dbReference type="Proteomes" id="UP000245320"/>
    </source>
</evidence>
<dbReference type="GO" id="GO:0006355">
    <property type="term" value="P:regulation of DNA-templated transcription"/>
    <property type="evidence" value="ECO:0007669"/>
    <property type="project" value="InterPro"/>
</dbReference>
<evidence type="ECO:0000256" key="1">
    <source>
        <dbReference type="SAM" id="MobiDB-lite"/>
    </source>
</evidence>
<dbReference type="CDD" id="cd07765">
    <property type="entry name" value="KRAB_A-box"/>
    <property type="match status" value="1"/>
</dbReference>
<proteinExistence type="predicted"/>
<feature type="region of interest" description="Disordered" evidence="1">
    <location>
        <begin position="1"/>
        <end position="33"/>
    </location>
</feature>
<dbReference type="PANTHER" id="PTHR23232">
    <property type="entry name" value="KRAB DOMAIN C2H2 ZINC FINGER"/>
    <property type="match status" value="1"/>
</dbReference>
<dbReference type="Pfam" id="PF01352">
    <property type="entry name" value="KRAB"/>
    <property type="match status" value="1"/>
</dbReference>
<sequence>MAAAALRDPPQVNARPAGPHRPHPTRQGRPECGAPAHVSAAQAAVSRKMGVPISHRQCDGAWERVTGGGTGMCKGFEGGVTFQDIAMYFSWEEWGLLDEAQRRLYLEVMLENSALVSSLKRFPPFSDFRSPAMHSSHFFRVQPACLQKYPWTHA</sequence>
<dbReference type="PANTHER" id="PTHR23232:SF133">
    <property type="entry name" value="RIKEN CDNA 1700020N01 GENE"/>
    <property type="match status" value="1"/>
</dbReference>
<protein>
    <submittedName>
        <fullName evidence="4">Zinc finger protein 671-like isoform X1</fullName>
    </submittedName>
</protein>
<dbReference type="InterPro" id="IPR050169">
    <property type="entry name" value="Krueppel_C2H2_ZnF"/>
</dbReference>
<dbReference type="Gene3D" id="6.10.140.140">
    <property type="match status" value="1"/>
</dbReference>
<keyword evidence="3" id="KW-1185">Reference proteome</keyword>
<feature type="domain" description="KRAB" evidence="2">
    <location>
        <begin position="80"/>
        <end position="154"/>
    </location>
</feature>
<dbReference type="RefSeq" id="XP_019784454.1">
    <property type="nucleotide sequence ID" value="XM_019928895.2"/>
</dbReference>
<reference evidence="4" key="1">
    <citation type="submission" date="2025-08" db="UniProtKB">
        <authorList>
            <consortium name="RefSeq"/>
        </authorList>
    </citation>
    <scope>IDENTIFICATION</scope>
    <source>
        <tissue evidence="4">Spleen</tissue>
    </source>
</reference>
<evidence type="ECO:0000313" key="4">
    <source>
        <dbReference type="RefSeq" id="XP_019784454.1"/>
    </source>
</evidence>